<dbReference type="SUPFAM" id="SSF52113">
    <property type="entry name" value="BRCT domain"/>
    <property type="match status" value="1"/>
</dbReference>
<dbReference type="PANTHER" id="PTHR45990">
    <property type="entry name" value="DNA REPAIR PROTEIN REV1"/>
    <property type="match status" value="1"/>
</dbReference>
<dbReference type="Gene3D" id="3.40.50.10190">
    <property type="entry name" value="BRCT domain"/>
    <property type="match status" value="1"/>
</dbReference>
<evidence type="ECO:0000259" key="2">
    <source>
        <dbReference type="PROSITE" id="PS50172"/>
    </source>
</evidence>
<dbReference type="STRING" id="1330018.A0A167QKA7"/>
<dbReference type="InterPro" id="IPR036420">
    <property type="entry name" value="BRCT_dom_sf"/>
</dbReference>
<dbReference type="GO" id="GO:0005634">
    <property type="term" value="C:nucleus"/>
    <property type="evidence" value="ECO:0007669"/>
    <property type="project" value="TreeGrafter"/>
</dbReference>
<evidence type="ECO:0000313" key="3">
    <source>
        <dbReference type="EMBL" id="KZP00016.1"/>
    </source>
</evidence>
<dbReference type="AlphaFoldDB" id="A0A167QKA7"/>
<dbReference type="PANTHER" id="PTHR45990:SF1">
    <property type="entry name" value="DNA REPAIR PROTEIN REV1"/>
    <property type="match status" value="1"/>
</dbReference>
<keyword evidence="4" id="KW-1185">Reference proteome</keyword>
<feature type="region of interest" description="Disordered" evidence="1">
    <location>
        <begin position="103"/>
        <end position="153"/>
    </location>
</feature>
<dbReference type="GO" id="GO:0042276">
    <property type="term" value="P:error-prone translesion synthesis"/>
    <property type="evidence" value="ECO:0007669"/>
    <property type="project" value="TreeGrafter"/>
</dbReference>
<feature type="compositionally biased region" description="Basic and acidic residues" evidence="1">
    <location>
        <begin position="40"/>
        <end position="54"/>
    </location>
</feature>
<sequence>MDKYLFRTKPGGARGAFNSNVGEKRQALRFNPFAPPIGAKTDKERRREAAQGKARADKLLAPVRTAAVLPSNSSASVSLNAPGPSSAPLQKPLRNHILNSLTSEKNPITHSSAYERSEPTSSVATGHQRAEGRRSQMYFKSRNTKLRDQAKERGQENDVFRGCVVYVNGYMKGTTDLEVKRIVGLGGGRARYVAGGDTTHIVTSMPLSGSKTEKHLNSNGRKVHIVTPEWILDSVRLSKRQPEWKYNIVESKVQGSLRLGSAKENVAIDLAEE</sequence>
<dbReference type="InterPro" id="IPR001357">
    <property type="entry name" value="BRCT_dom"/>
</dbReference>
<dbReference type="SMART" id="SM00292">
    <property type="entry name" value="BRCT"/>
    <property type="match status" value="1"/>
</dbReference>
<accession>A0A167QKA7</accession>
<evidence type="ECO:0000313" key="4">
    <source>
        <dbReference type="Proteomes" id="UP000076738"/>
    </source>
</evidence>
<reference evidence="3 4" key="1">
    <citation type="journal article" date="2016" name="Mol. Biol. Evol.">
        <title>Comparative Genomics of Early-Diverging Mushroom-Forming Fungi Provides Insights into the Origins of Lignocellulose Decay Capabilities.</title>
        <authorList>
            <person name="Nagy L.G."/>
            <person name="Riley R."/>
            <person name="Tritt A."/>
            <person name="Adam C."/>
            <person name="Daum C."/>
            <person name="Floudas D."/>
            <person name="Sun H."/>
            <person name="Yadav J.S."/>
            <person name="Pangilinan J."/>
            <person name="Larsson K.H."/>
            <person name="Matsuura K."/>
            <person name="Barry K."/>
            <person name="Labutti K."/>
            <person name="Kuo R."/>
            <person name="Ohm R.A."/>
            <person name="Bhattacharya S.S."/>
            <person name="Shirouzu T."/>
            <person name="Yoshinaga Y."/>
            <person name="Martin F.M."/>
            <person name="Grigoriev I.V."/>
            <person name="Hibbett D.S."/>
        </authorList>
    </citation>
    <scope>NUCLEOTIDE SEQUENCE [LARGE SCALE GENOMIC DNA]</scope>
    <source>
        <strain evidence="3 4">TUFC12733</strain>
    </source>
</reference>
<dbReference type="EMBL" id="KV417270">
    <property type="protein sequence ID" value="KZP00016.1"/>
    <property type="molecule type" value="Genomic_DNA"/>
</dbReference>
<gene>
    <name evidence="3" type="ORF">CALVIDRAFT_552878</name>
</gene>
<proteinExistence type="predicted"/>
<dbReference type="OrthoDB" id="427711at2759"/>
<dbReference type="GO" id="GO:0003887">
    <property type="term" value="F:DNA-directed DNA polymerase activity"/>
    <property type="evidence" value="ECO:0007669"/>
    <property type="project" value="TreeGrafter"/>
</dbReference>
<protein>
    <recommendedName>
        <fullName evidence="2">BRCT domain-containing protein</fullName>
    </recommendedName>
</protein>
<name>A0A167QKA7_CALVF</name>
<organism evidence="3 4">
    <name type="scientific">Calocera viscosa (strain TUFC12733)</name>
    <dbReference type="NCBI Taxonomy" id="1330018"/>
    <lineage>
        <taxon>Eukaryota</taxon>
        <taxon>Fungi</taxon>
        <taxon>Dikarya</taxon>
        <taxon>Basidiomycota</taxon>
        <taxon>Agaricomycotina</taxon>
        <taxon>Dacrymycetes</taxon>
        <taxon>Dacrymycetales</taxon>
        <taxon>Dacrymycetaceae</taxon>
        <taxon>Calocera</taxon>
    </lineage>
</organism>
<feature type="region of interest" description="Disordered" evidence="1">
    <location>
        <begin position="33"/>
        <end position="54"/>
    </location>
</feature>
<dbReference type="Proteomes" id="UP000076738">
    <property type="component" value="Unassembled WGS sequence"/>
</dbReference>
<evidence type="ECO:0000256" key="1">
    <source>
        <dbReference type="SAM" id="MobiDB-lite"/>
    </source>
</evidence>
<feature type="compositionally biased region" description="Polar residues" evidence="1">
    <location>
        <begin position="103"/>
        <end position="112"/>
    </location>
</feature>
<dbReference type="Pfam" id="PF00533">
    <property type="entry name" value="BRCT"/>
    <property type="match status" value="1"/>
</dbReference>
<dbReference type="GO" id="GO:0017125">
    <property type="term" value="F:deoxycytidyl transferase activity"/>
    <property type="evidence" value="ECO:0007669"/>
    <property type="project" value="TreeGrafter"/>
</dbReference>
<dbReference type="GO" id="GO:0070987">
    <property type="term" value="P:error-free translesion synthesis"/>
    <property type="evidence" value="ECO:0007669"/>
    <property type="project" value="TreeGrafter"/>
</dbReference>
<feature type="domain" description="BRCT" evidence="2">
    <location>
        <begin position="155"/>
        <end position="248"/>
    </location>
</feature>
<dbReference type="PROSITE" id="PS50172">
    <property type="entry name" value="BRCT"/>
    <property type="match status" value="1"/>
</dbReference>